<dbReference type="RefSeq" id="WP_260719280.1">
    <property type="nucleotide sequence ID" value="NZ_CP104377.1"/>
</dbReference>
<comment type="similarity">
    <text evidence="1">Belongs to the UPF0065 (bug) family.</text>
</comment>
<name>A0ABY5ZY63_9BURK</name>
<evidence type="ECO:0000313" key="3">
    <source>
        <dbReference type="EMBL" id="UXC18866.1"/>
    </source>
</evidence>
<evidence type="ECO:0000256" key="2">
    <source>
        <dbReference type="SAM" id="SignalP"/>
    </source>
</evidence>
<dbReference type="PANTHER" id="PTHR42928:SF5">
    <property type="entry name" value="BLR1237 PROTEIN"/>
    <property type="match status" value="1"/>
</dbReference>
<dbReference type="PROSITE" id="PS01054">
    <property type="entry name" value="TRANSALDOLASE_1"/>
    <property type="match status" value="1"/>
</dbReference>
<feature type="chain" id="PRO_5045543513" evidence="2">
    <location>
        <begin position="23"/>
        <end position="323"/>
    </location>
</feature>
<accession>A0ABY5ZY63</accession>
<dbReference type="PIRSF" id="PIRSF017082">
    <property type="entry name" value="YflP"/>
    <property type="match status" value="1"/>
</dbReference>
<dbReference type="Proteomes" id="UP001058290">
    <property type="component" value="Chromosome"/>
</dbReference>
<dbReference type="InterPro" id="IPR005064">
    <property type="entry name" value="BUG"/>
</dbReference>
<gene>
    <name evidence="3" type="ORF">N4T19_01655</name>
</gene>
<dbReference type="InterPro" id="IPR042100">
    <property type="entry name" value="Bug_dom1"/>
</dbReference>
<keyword evidence="2" id="KW-0732">Signal</keyword>
<organism evidence="3 4">
    <name type="scientific">Comamonas squillarum</name>
    <dbReference type="NCBI Taxonomy" id="2977320"/>
    <lineage>
        <taxon>Bacteria</taxon>
        <taxon>Pseudomonadati</taxon>
        <taxon>Pseudomonadota</taxon>
        <taxon>Betaproteobacteria</taxon>
        <taxon>Burkholderiales</taxon>
        <taxon>Comamonadaceae</taxon>
        <taxon>Comamonas</taxon>
    </lineage>
</organism>
<dbReference type="Pfam" id="PF03401">
    <property type="entry name" value="TctC"/>
    <property type="match status" value="1"/>
</dbReference>
<protein>
    <submittedName>
        <fullName evidence="3">Tripartite tricarboxylate transporter substrate binding protein</fullName>
    </submittedName>
</protein>
<feature type="signal peptide" evidence="2">
    <location>
        <begin position="1"/>
        <end position="22"/>
    </location>
</feature>
<dbReference type="CDD" id="cd07012">
    <property type="entry name" value="PBP2_Bug_TTT"/>
    <property type="match status" value="1"/>
</dbReference>
<dbReference type="Gene3D" id="3.40.190.10">
    <property type="entry name" value="Periplasmic binding protein-like II"/>
    <property type="match status" value="1"/>
</dbReference>
<keyword evidence="4" id="KW-1185">Reference proteome</keyword>
<dbReference type="SUPFAM" id="SSF53850">
    <property type="entry name" value="Periplasmic binding protein-like II"/>
    <property type="match status" value="1"/>
</dbReference>
<dbReference type="EMBL" id="CP104377">
    <property type="protein sequence ID" value="UXC18866.1"/>
    <property type="molecule type" value="Genomic_DNA"/>
</dbReference>
<sequence length="323" mass="33209">MRNMTKKVAVAALAFACSAAFASAWPTRAITLVVPFAPGGNIDFTARAISDLIGKSLGQPVIVENRPGAGGVIGAAYVARAKPDGYTLLLGNSGPNAVANAVSKKVPYDGVKSFTVIGGITTNPAVLTISTHIPASNFAQFNAYARGRAGGASVGTAGNGSFTHLAIELVRAATATPITVIPYKGTGPAAADLMGHTLDAMVDQITTAAPLIRDGRVKAIAQLGPVRSPLMPDVPTLAEQGFPAVDATLYTGLFAPAGLPPAILDKLSSALTAALKDPKVQQRYREMGAEPTALTRVEFEAYVAAEAKRWANAAQTSKVSIDD</sequence>
<evidence type="ECO:0000256" key="1">
    <source>
        <dbReference type="ARBA" id="ARBA00006987"/>
    </source>
</evidence>
<dbReference type="PANTHER" id="PTHR42928">
    <property type="entry name" value="TRICARBOXYLATE-BINDING PROTEIN"/>
    <property type="match status" value="1"/>
</dbReference>
<dbReference type="Gene3D" id="3.40.190.150">
    <property type="entry name" value="Bordetella uptake gene, domain 1"/>
    <property type="match status" value="1"/>
</dbReference>
<dbReference type="InterPro" id="IPR018225">
    <property type="entry name" value="Transaldolase_AS"/>
</dbReference>
<proteinExistence type="inferred from homology"/>
<reference evidence="3" key="1">
    <citation type="submission" date="2022-09" db="EMBL/GenBank/DDBJ databases">
        <title>Bacterial diversity in gut of crayfish and pufferfish.</title>
        <authorList>
            <person name="Huang Y."/>
        </authorList>
    </citation>
    <scope>NUCLEOTIDE SEQUENCE</scope>
    <source>
        <strain evidence="3">PR12</strain>
    </source>
</reference>
<evidence type="ECO:0000313" key="4">
    <source>
        <dbReference type="Proteomes" id="UP001058290"/>
    </source>
</evidence>